<proteinExistence type="predicted"/>
<feature type="chain" id="PRO_5008138487" evidence="1">
    <location>
        <begin position="27"/>
        <end position="251"/>
    </location>
</feature>
<dbReference type="VEuPathDB" id="VectorBase:AMEM21_005914"/>
<name>A0A182UR15_ANOME</name>
<dbReference type="VEuPathDB" id="VectorBase:AMEM21_008707"/>
<keyword evidence="1" id="KW-0732">Signal</keyword>
<protein>
    <submittedName>
        <fullName evidence="2">Uncharacterized protein</fullName>
    </submittedName>
</protein>
<evidence type="ECO:0000313" key="2">
    <source>
        <dbReference type="EnsemblMetazoa" id="AMEM002144-PA"/>
    </source>
</evidence>
<dbReference type="EnsemblMetazoa" id="AMEM002144-RA">
    <property type="protein sequence ID" value="AMEM002144-PA"/>
    <property type="gene ID" value="AMEM002144"/>
</dbReference>
<keyword evidence="3" id="KW-1185">Reference proteome</keyword>
<accession>A0A182UR15</accession>
<evidence type="ECO:0000256" key="1">
    <source>
        <dbReference type="SAM" id="SignalP"/>
    </source>
</evidence>
<sequence length="251" mass="27347">MHPTYRLSAFCLTVILCCLAARGTVGSLQTNTNPAVKEFGVADAMLVLCFDKTVYALSRSPTSLAHITDKNINYVKVETLKPGYYGGVNAEITGGAIKKPNIVITLTEGGRKNLFKSCPKTSTVRMDRCCLFVMGFLWIVTLHTSGANLLNTNQDLVVQFGTYDAMFQQCFYQKLYSGMISPQSVTFNNPAAKAIKYVIVESDQKIDLGGIAASITAGTVGDSKAITVQVNTSPNTIKFLNNFTVKMYCEK</sequence>
<evidence type="ECO:0000313" key="3">
    <source>
        <dbReference type="Proteomes" id="UP000075903"/>
    </source>
</evidence>
<organism evidence="2 3">
    <name type="scientific">Anopheles merus</name>
    <name type="common">Mosquito</name>
    <dbReference type="NCBI Taxonomy" id="30066"/>
    <lineage>
        <taxon>Eukaryota</taxon>
        <taxon>Metazoa</taxon>
        <taxon>Ecdysozoa</taxon>
        <taxon>Arthropoda</taxon>
        <taxon>Hexapoda</taxon>
        <taxon>Insecta</taxon>
        <taxon>Pterygota</taxon>
        <taxon>Neoptera</taxon>
        <taxon>Endopterygota</taxon>
        <taxon>Diptera</taxon>
        <taxon>Nematocera</taxon>
        <taxon>Culicoidea</taxon>
        <taxon>Culicidae</taxon>
        <taxon>Anophelinae</taxon>
        <taxon>Anopheles</taxon>
    </lineage>
</organism>
<feature type="signal peptide" evidence="1">
    <location>
        <begin position="1"/>
        <end position="26"/>
    </location>
</feature>
<reference evidence="2" key="1">
    <citation type="submission" date="2020-05" db="UniProtKB">
        <authorList>
            <consortium name="EnsemblMetazoa"/>
        </authorList>
    </citation>
    <scope>IDENTIFICATION</scope>
    <source>
        <strain evidence="2">MAF</strain>
    </source>
</reference>
<dbReference type="Proteomes" id="UP000075903">
    <property type="component" value="Unassembled WGS sequence"/>
</dbReference>
<dbReference type="VEuPathDB" id="VectorBase:AMEM002144"/>
<dbReference type="AlphaFoldDB" id="A0A182UR15"/>